<dbReference type="GO" id="GO:0032259">
    <property type="term" value="P:methylation"/>
    <property type="evidence" value="ECO:0007669"/>
    <property type="project" value="UniProtKB-KW"/>
</dbReference>
<keyword evidence="3" id="KW-1185">Reference proteome</keyword>
<protein>
    <submittedName>
        <fullName evidence="2">Methyltransferase</fullName>
    </submittedName>
</protein>
<evidence type="ECO:0000313" key="3">
    <source>
        <dbReference type="Proteomes" id="UP000016923"/>
    </source>
</evidence>
<dbReference type="NCBIfam" id="NF041278">
    <property type="entry name" value="CmcJ_NvfI_EfuI"/>
    <property type="match status" value="1"/>
</dbReference>
<reference evidence="2 3" key="1">
    <citation type="journal article" date="2013" name="BMC Genomics">
        <title>The genome and transcriptome of the pine saprophyte Ophiostoma piceae, and a comparison with the bark beetle-associated pine pathogen Grosmannia clavigera.</title>
        <authorList>
            <person name="Haridas S."/>
            <person name="Wang Y."/>
            <person name="Lim L."/>
            <person name="Massoumi Alamouti S."/>
            <person name="Jackman S."/>
            <person name="Docking R."/>
            <person name="Robertson G."/>
            <person name="Birol I."/>
            <person name="Bohlmann J."/>
            <person name="Breuil C."/>
        </authorList>
    </citation>
    <scope>NUCLEOTIDE SEQUENCE [LARGE SCALE GENOMIC DNA]</scope>
    <source>
        <strain evidence="2 3">UAMH 11346</strain>
    </source>
</reference>
<dbReference type="Proteomes" id="UP000016923">
    <property type="component" value="Unassembled WGS sequence"/>
</dbReference>
<keyword evidence="2" id="KW-0808">Transferase</keyword>
<organism evidence="2 3">
    <name type="scientific">Ophiostoma piceae (strain UAMH 11346)</name>
    <name type="common">Sap stain fungus</name>
    <dbReference type="NCBI Taxonomy" id="1262450"/>
    <lineage>
        <taxon>Eukaryota</taxon>
        <taxon>Fungi</taxon>
        <taxon>Dikarya</taxon>
        <taxon>Ascomycota</taxon>
        <taxon>Pezizomycotina</taxon>
        <taxon>Sordariomycetes</taxon>
        <taxon>Sordariomycetidae</taxon>
        <taxon>Ophiostomatales</taxon>
        <taxon>Ophiostomataceae</taxon>
        <taxon>Ophiostoma</taxon>
    </lineage>
</organism>
<dbReference type="STRING" id="1262450.S3C948"/>
<dbReference type="OMA" id="KPWAKVD"/>
<dbReference type="AlphaFoldDB" id="S3C948"/>
<dbReference type="GO" id="GO:0016491">
    <property type="term" value="F:oxidoreductase activity"/>
    <property type="evidence" value="ECO:0007669"/>
    <property type="project" value="InterPro"/>
</dbReference>
<dbReference type="GO" id="GO:0008168">
    <property type="term" value="F:methyltransferase activity"/>
    <property type="evidence" value="ECO:0007669"/>
    <property type="project" value="UniProtKB-KW"/>
</dbReference>
<evidence type="ECO:0000313" key="2">
    <source>
        <dbReference type="EMBL" id="EPE09377.1"/>
    </source>
</evidence>
<name>S3C948_OPHP1</name>
<dbReference type="InterPro" id="IPR044053">
    <property type="entry name" value="AsaB-like"/>
</dbReference>
<gene>
    <name evidence="2" type="ORF">F503_07153</name>
</gene>
<dbReference type="PANTHER" id="PTHR34598">
    <property type="entry name" value="BLL6449 PROTEIN"/>
    <property type="match status" value="1"/>
</dbReference>
<dbReference type="eggNOG" id="ENOG502RZMU">
    <property type="taxonomic scope" value="Eukaryota"/>
</dbReference>
<evidence type="ECO:0000256" key="1">
    <source>
        <dbReference type="ARBA" id="ARBA00023604"/>
    </source>
</evidence>
<dbReference type="HOGENOM" id="CLU_042688_3_1_1"/>
<dbReference type="VEuPathDB" id="FungiDB:F503_07153"/>
<dbReference type="OrthoDB" id="412788at2759"/>
<sequence>MATTGMFRYGDPATISDSDVTFIKPWSKVDIDFTSFGRTERTLPVDNVRDLPKESIGVDKSGFNLYYSPASEKEFTDDQAVRNGYYAEVEDLIRSELSTPSEPIRKVVIFDHTIRRSDPLSPRQPVQQVHVDQTPKAAEARVRRHASTDPAELESLLKGRYQLINVWRPIGHAAVDQPLAFIDYRSTEPKDLIKVDLLYPDYPEKATGDDDDRGKESLPDAATVRSTEGYTARGETFTIVPNDKHKFYYVKDMEPEEALFIKCFDSRSEVHPNGRPGVAAYTPHSAFKDPATPADAKGRQSIEIRALIFYGEA</sequence>
<comment type="similarity">
    <text evidence="1">Belongs to the asaB hydroxylase/desaturase family.</text>
</comment>
<keyword evidence="2" id="KW-0489">Methyltransferase</keyword>
<accession>S3C948</accession>
<dbReference type="PANTHER" id="PTHR34598:SF4">
    <property type="entry name" value="7ALPHA-CEPHEM-METHOXYLASE P8 CHAIN RELATED PROTEIN"/>
    <property type="match status" value="1"/>
</dbReference>
<dbReference type="EMBL" id="KE148147">
    <property type="protein sequence ID" value="EPE09377.1"/>
    <property type="molecule type" value="Genomic_DNA"/>
</dbReference>
<proteinExistence type="inferred from homology"/>